<comment type="subcellular location">
    <subcellularLocation>
        <location evidence="1">Cell membrane</location>
        <topology evidence="1">Multi-pass membrane protein</topology>
    </subcellularLocation>
</comment>
<sequence length="1006" mass="106266">MVRRPWPVIGFWALLVVLLPLFAPSLTDMAQRHPVAVLPADAPSVSASAEISAAFDEDGSENVLTVLLSDEQGLSPADEEVYRTLVDRLRLDTEHVVMLQDLHTTPALREVLASSDGQAWILPVGLAGDLGTPESYAAYLRVADIVKQTVAGSTLTADVTGPAATVADLTDAGARDRLAIESAIAVLLLIILAVIYRNPVTMVLPLITIGASLVTAQAVVAAVSLGTGMAVSNQAIVLLSALIAGVGTDYVVFLVSRYHDYVRMGVGTAEDNQQAVRRALTSIGKVIAASAATVAVTLLGMGFAKLGVFATTGPVLAIGIAVAFLAAITLLPAILVVAGPRGWVAPRPERAARLWRRTGVRIVRRPKAYLTGSLALLLALAGGAGLIRFNYDDRKQLPDSVDSSVGYAALDRHFPVNQTIPEYLLVQSPHDLRTPWALADMEQMAYRISQIPGIAAVRGVTRPRGESLEEARATYQAGEVGDQLGDAAGLIAGRDADLNRLSTGARKLANGLGDLHAQVSQSIASVRSLVDALAYLQNQFGGNKTFGEIDQAARLVNSIRALGDALQMSFGGLASSFDWVDPVTESLDASPTCDANPICGTARAEFHKLQNARAAGTLDEISSLFRQLQSAQPSQTVSSAVNGLSRSLQSAAQSLHALGFDNPRRVQRKIIEMQNGTNDLAVAGRQVADGVQLLVDQTKELGLGLDTASAFLMTMGHDASQPSMAGFNVPQQVLATEDFKKLAHTFVSADGHSVRYFIQTDEDPFSTKAMDQVNAILATAQAAQPNTILADASISISGYPVTLRDIRDYYERDIRLIVVLTTLVVLLILTALLRAVVAPIYLVGSVIISYLSAIGLGVLVFQVMLGQQLHWSVPGLAFVVLVAVGADYNMLLASRLREESPLGVRTSVIRTVGSTGAVITAAGLIFASAMFGLLFASVGAVVQGGFVIGAGILVDTFVVRSITVPAAAALLGRANWWPARPWLQPRPDAPKRAAAGGRAIETVTDD</sequence>
<comment type="similarity">
    <text evidence="2">Belongs to the resistance-nodulation-cell division (RND) (TC 2.A.6) family. MmpL subfamily.</text>
</comment>
<evidence type="ECO:0000256" key="3">
    <source>
        <dbReference type="ARBA" id="ARBA00022475"/>
    </source>
</evidence>
<feature type="region of interest" description="Disordered" evidence="7">
    <location>
        <begin position="987"/>
        <end position="1006"/>
    </location>
</feature>
<dbReference type="SUPFAM" id="SSF82866">
    <property type="entry name" value="Multidrug efflux transporter AcrB transmembrane domain"/>
    <property type="match status" value="2"/>
</dbReference>
<keyword evidence="3" id="KW-1003">Cell membrane</keyword>
<feature type="transmembrane region" description="Helical" evidence="8">
    <location>
        <begin position="286"/>
        <end position="304"/>
    </location>
</feature>
<protein>
    <submittedName>
        <fullName evidence="10">Putative transport protein MmpL10</fullName>
    </submittedName>
</protein>
<dbReference type="KEGG" id="mhib:MHIB_35850"/>
<evidence type="ECO:0000313" key="11">
    <source>
        <dbReference type="Proteomes" id="UP000467260"/>
    </source>
</evidence>
<dbReference type="Gene3D" id="1.20.1640.10">
    <property type="entry name" value="Multidrug efflux transporter AcrB transmembrane domain"/>
    <property type="match status" value="2"/>
</dbReference>
<evidence type="ECO:0000313" key="10">
    <source>
        <dbReference type="EMBL" id="BBZ25167.1"/>
    </source>
</evidence>
<evidence type="ECO:0000256" key="7">
    <source>
        <dbReference type="SAM" id="MobiDB-lite"/>
    </source>
</evidence>
<dbReference type="GO" id="GO:0005886">
    <property type="term" value="C:plasma membrane"/>
    <property type="evidence" value="ECO:0007669"/>
    <property type="project" value="UniProtKB-SubCell"/>
</dbReference>
<feature type="transmembrane region" description="Helical" evidence="8">
    <location>
        <begin position="368"/>
        <end position="387"/>
    </location>
</feature>
<evidence type="ECO:0000256" key="4">
    <source>
        <dbReference type="ARBA" id="ARBA00022692"/>
    </source>
</evidence>
<evidence type="ECO:0000256" key="8">
    <source>
        <dbReference type="SAM" id="Phobius"/>
    </source>
</evidence>
<dbReference type="EMBL" id="AP022609">
    <property type="protein sequence ID" value="BBZ25167.1"/>
    <property type="molecule type" value="Genomic_DNA"/>
</dbReference>
<evidence type="ECO:0000256" key="2">
    <source>
        <dbReference type="ARBA" id="ARBA00010157"/>
    </source>
</evidence>
<keyword evidence="6 8" id="KW-0472">Membrane</keyword>
<feature type="transmembrane region" description="Helical" evidence="8">
    <location>
        <begin position="178"/>
        <end position="196"/>
    </location>
</feature>
<dbReference type="AlphaFoldDB" id="A0A7I7X8G5"/>
<organism evidence="10 11">
    <name type="scientific">Mycolicibacter hiberniae</name>
    <dbReference type="NCBI Taxonomy" id="29314"/>
    <lineage>
        <taxon>Bacteria</taxon>
        <taxon>Bacillati</taxon>
        <taxon>Actinomycetota</taxon>
        <taxon>Actinomycetes</taxon>
        <taxon>Mycobacteriales</taxon>
        <taxon>Mycobacteriaceae</taxon>
        <taxon>Mycolicibacter</taxon>
    </lineage>
</organism>
<keyword evidence="4 8" id="KW-0812">Transmembrane</keyword>
<name>A0A7I7X8G5_9MYCO</name>
<dbReference type="NCBIfam" id="TIGR00833">
    <property type="entry name" value="actII"/>
    <property type="match status" value="1"/>
</dbReference>
<accession>A0A7I7X8G5</accession>
<dbReference type="InterPro" id="IPR050545">
    <property type="entry name" value="Mycobact_MmpL"/>
</dbReference>
<feature type="domain" description="Membrane transport protein MMPL" evidence="9">
    <location>
        <begin position="37"/>
        <end position="368"/>
    </location>
</feature>
<dbReference type="Proteomes" id="UP000467260">
    <property type="component" value="Chromosome"/>
</dbReference>
<reference evidence="10 11" key="1">
    <citation type="journal article" date="2019" name="Emerg. Microbes Infect.">
        <title>Comprehensive subspecies identification of 175 nontuberculous mycobacteria species based on 7547 genomic profiles.</title>
        <authorList>
            <person name="Matsumoto Y."/>
            <person name="Kinjo T."/>
            <person name="Motooka D."/>
            <person name="Nabeya D."/>
            <person name="Jung N."/>
            <person name="Uechi K."/>
            <person name="Horii T."/>
            <person name="Iida T."/>
            <person name="Fujita J."/>
            <person name="Nakamura S."/>
        </authorList>
    </citation>
    <scope>NUCLEOTIDE SEQUENCE [LARGE SCALE GENOMIC DNA]</scope>
    <source>
        <strain evidence="10 11">JCM 13571</strain>
    </source>
</reference>
<evidence type="ECO:0000256" key="1">
    <source>
        <dbReference type="ARBA" id="ARBA00004651"/>
    </source>
</evidence>
<keyword evidence="5 8" id="KW-1133">Transmembrane helix</keyword>
<feature type="transmembrane region" description="Helical" evidence="8">
    <location>
        <begin position="814"/>
        <end position="833"/>
    </location>
</feature>
<dbReference type="PANTHER" id="PTHR33406:SF6">
    <property type="entry name" value="MEMBRANE PROTEIN YDGH-RELATED"/>
    <property type="match status" value="1"/>
</dbReference>
<evidence type="ECO:0000256" key="6">
    <source>
        <dbReference type="ARBA" id="ARBA00023136"/>
    </source>
</evidence>
<dbReference type="PANTHER" id="PTHR33406">
    <property type="entry name" value="MEMBRANE PROTEIN MJ1562-RELATED"/>
    <property type="match status" value="1"/>
</dbReference>
<proteinExistence type="inferred from homology"/>
<feature type="transmembrane region" description="Helical" evidence="8">
    <location>
        <begin position="203"/>
        <end position="223"/>
    </location>
</feature>
<feature type="transmembrane region" description="Helical" evidence="8">
    <location>
        <begin position="912"/>
        <end position="940"/>
    </location>
</feature>
<feature type="domain" description="Membrane transport protein MMPL" evidence="9">
    <location>
        <begin position="655"/>
        <end position="980"/>
    </location>
</feature>
<keyword evidence="11" id="KW-1185">Reference proteome</keyword>
<evidence type="ECO:0000259" key="9">
    <source>
        <dbReference type="Pfam" id="PF03176"/>
    </source>
</evidence>
<dbReference type="InterPro" id="IPR004707">
    <property type="entry name" value="MmpL_fam"/>
</dbReference>
<feature type="transmembrane region" description="Helical" evidence="8">
    <location>
        <begin position="871"/>
        <end position="891"/>
    </location>
</feature>
<dbReference type="InterPro" id="IPR004869">
    <property type="entry name" value="MMPL_dom"/>
</dbReference>
<dbReference type="FunFam" id="1.20.1640.10:FF:000020">
    <property type="entry name" value="Transmembrane transport protein MmpL10"/>
    <property type="match status" value="1"/>
</dbReference>
<gene>
    <name evidence="10" type="primary">mmpL10</name>
    <name evidence="10" type="ORF">MHIB_35850</name>
</gene>
<evidence type="ECO:0000256" key="5">
    <source>
        <dbReference type="ARBA" id="ARBA00022989"/>
    </source>
</evidence>
<feature type="transmembrane region" description="Helical" evidence="8">
    <location>
        <begin position="840"/>
        <end position="865"/>
    </location>
</feature>
<feature type="transmembrane region" description="Helical" evidence="8">
    <location>
        <begin position="235"/>
        <end position="255"/>
    </location>
</feature>
<feature type="transmembrane region" description="Helical" evidence="8">
    <location>
        <begin position="316"/>
        <end position="338"/>
    </location>
</feature>
<dbReference type="Pfam" id="PF03176">
    <property type="entry name" value="MMPL"/>
    <property type="match status" value="2"/>
</dbReference>